<accession>A0A150SM42</accession>
<dbReference type="EMBL" id="JEMC01001819">
    <property type="protein sequence ID" value="KYF93523.1"/>
    <property type="molecule type" value="Genomic_DNA"/>
</dbReference>
<name>A0A150SM42_SORCE</name>
<reference evidence="2 3" key="1">
    <citation type="submission" date="2014-02" db="EMBL/GenBank/DDBJ databases">
        <title>The small core and large imbalanced accessory genome model reveals a collaborative survival strategy of Sorangium cellulosum strains in nature.</title>
        <authorList>
            <person name="Han K."/>
            <person name="Peng R."/>
            <person name="Blom J."/>
            <person name="Li Y.-Z."/>
        </authorList>
    </citation>
    <scope>NUCLEOTIDE SEQUENCE [LARGE SCALE GENOMIC DNA]</scope>
    <source>
        <strain evidence="2 3">So0149</strain>
    </source>
</reference>
<feature type="region of interest" description="Disordered" evidence="1">
    <location>
        <begin position="1"/>
        <end position="32"/>
    </location>
</feature>
<feature type="compositionally biased region" description="Low complexity" evidence="1">
    <location>
        <begin position="1"/>
        <end position="12"/>
    </location>
</feature>
<evidence type="ECO:0000313" key="3">
    <source>
        <dbReference type="Proteomes" id="UP000075515"/>
    </source>
</evidence>
<evidence type="ECO:0000256" key="1">
    <source>
        <dbReference type="SAM" id="MobiDB-lite"/>
    </source>
</evidence>
<protein>
    <submittedName>
        <fullName evidence="2">Uncharacterized protein</fullName>
    </submittedName>
</protein>
<dbReference type="AlphaFoldDB" id="A0A150SM42"/>
<organism evidence="2 3">
    <name type="scientific">Sorangium cellulosum</name>
    <name type="common">Polyangium cellulosum</name>
    <dbReference type="NCBI Taxonomy" id="56"/>
    <lineage>
        <taxon>Bacteria</taxon>
        <taxon>Pseudomonadati</taxon>
        <taxon>Myxococcota</taxon>
        <taxon>Polyangia</taxon>
        <taxon>Polyangiales</taxon>
        <taxon>Polyangiaceae</taxon>
        <taxon>Sorangium</taxon>
    </lineage>
</organism>
<proteinExistence type="predicted"/>
<sequence>MQGGLRATSVATRSRRSRPTREATNCRGSRRPARDCLPRWSLIAIAGASPDHAPAITRDLVERALDLPSDEDEALFAPVPLAASMTEPHARRLCQRLLNDLDWKRRPDLLDDCTKDDLGHLAPLFARVAGPQGIAEVAREIADVARACPEASST</sequence>
<gene>
    <name evidence="2" type="ORF">BE18_30545</name>
</gene>
<evidence type="ECO:0000313" key="2">
    <source>
        <dbReference type="EMBL" id="KYF93523.1"/>
    </source>
</evidence>
<comment type="caution">
    <text evidence="2">The sequence shown here is derived from an EMBL/GenBank/DDBJ whole genome shotgun (WGS) entry which is preliminary data.</text>
</comment>
<dbReference type="Proteomes" id="UP000075515">
    <property type="component" value="Unassembled WGS sequence"/>
</dbReference>